<accession>A0AAV9LG74</accession>
<name>A0AAV9LG74_9SOLN</name>
<dbReference type="AlphaFoldDB" id="A0AAV9LG74"/>
<dbReference type="Proteomes" id="UP001311915">
    <property type="component" value="Unassembled WGS sequence"/>
</dbReference>
<evidence type="ECO:0000313" key="1">
    <source>
        <dbReference type="EMBL" id="KAK4724717.1"/>
    </source>
</evidence>
<dbReference type="CDD" id="cd00303">
    <property type="entry name" value="retropepsin_like"/>
    <property type="match status" value="1"/>
</dbReference>
<sequence>MTRSGRCYTPEELSQGVQKKEQFKRTISEAKVEEFWRKMQLKDYSIVKHLEKTPARISVWALLMSSQMHRQALMRALDDIYVPVGTNSDNLAAMINQVIRGHPINFFDEELPFEGMMHNKALHVTCMFDDGSGLKICPLSTLRQLKFGLRKLQQNQVNVRAFDGVQRDTLGAVNLDIQVGLADFNVEFQVLDINTIYNLLLGRPFIHMAGAMSSTLHQIMKFVWEDQELVIYGEESHSNGYTPTVGDVSRGYDFYTVELVNATDDDLAPQPPMPHVYKMIATVMLWSSFEPSFGLGKHFQGIVEPIQIPARGAKFSLGYVPTDDEAELQNKSVNQALARPIPHLYQSFPIREYVKDDGLGEGIWGLFEEIDAVIEEEAGISGIRDAEPEEQLQNWISTPLLISRAAW</sequence>
<keyword evidence="2" id="KW-1185">Reference proteome</keyword>
<reference evidence="1 2" key="1">
    <citation type="submission" date="2023-10" db="EMBL/GenBank/DDBJ databases">
        <title>Genome-Wide Identification Analysis in wild type Solanum Pinnatisectum Reveals Some Genes Defensing Phytophthora Infestans.</title>
        <authorList>
            <person name="Sun C."/>
        </authorList>
    </citation>
    <scope>NUCLEOTIDE SEQUENCE [LARGE SCALE GENOMIC DNA]</scope>
    <source>
        <strain evidence="1">LQN</strain>
        <tissue evidence="1">Leaf</tissue>
    </source>
</reference>
<proteinExistence type="predicted"/>
<dbReference type="Gene3D" id="2.40.70.10">
    <property type="entry name" value="Acid Proteases"/>
    <property type="match status" value="1"/>
</dbReference>
<protein>
    <submittedName>
        <fullName evidence="1">Uncharacterized protein</fullName>
    </submittedName>
</protein>
<dbReference type="PANTHER" id="PTHR32108:SF9">
    <property type="entry name" value="REVERSE TRANSCRIPTASE RNASE H-LIKE DOMAIN-CONTAINING PROTEIN"/>
    <property type="match status" value="1"/>
</dbReference>
<gene>
    <name evidence="1" type="ORF">R3W88_027496</name>
</gene>
<organism evidence="1 2">
    <name type="scientific">Solanum pinnatisectum</name>
    <name type="common">tansyleaf nightshade</name>
    <dbReference type="NCBI Taxonomy" id="50273"/>
    <lineage>
        <taxon>Eukaryota</taxon>
        <taxon>Viridiplantae</taxon>
        <taxon>Streptophyta</taxon>
        <taxon>Embryophyta</taxon>
        <taxon>Tracheophyta</taxon>
        <taxon>Spermatophyta</taxon>
        <taxon>Magnoliopsida</taxon>
        <taxon>eudicotyledons</taxon>
        <taxon>Gunneridae</taxon>
        <taxon>Pentapetalae</taxon>
        <taxon>asterids</taxon>
        <taxon>lamiids</taxon>
        <taxon>Solanales</taxon>
        <taxon>Solanaceae</taxon>
        <taxon>Solanoideae</taxon>
        <taxon>Solaneae</taxon>
        <taxon>Solanum</taxon>
    </lineage>
</organism>
<dbReference type="EMBL" id="JAWPEI010000006">
    <property type="protein sequence ID" value="KAK4724717.1"/>
    <property type="molecule type" value="Genomic_DNA"/>
</dbReference>
<dbReference type="InterPro" id="IPR021109">
    <property type="entry name" value="Peptidase_aspartic_dom_sf"/>
</dbReference>
<evidence type="ECO:0000313" key="2">
    <source>
        <dbReference type="Proteomes" id="UP001311915"/>
    </source>
</evidence>
<dbReference type="PANTHER" id="PTHR32108">
    <property type="entry name" value="DNA-DIRECTED RNA POLYMERASE SUBUNIT ALPHA"/>
    <property type="match status" value="1"/>
</dbReference>
<comment type="caution">
    <text evidence="1">The sequence shown here is derived from an EMBL/GenBank/DDBJ whole genome shotgun (WGS) entry which is preliminary data.</text>
</comment>